<feature type="compositionally biased region" description="Low complexity" evidence="12">
    <location>
        <begin position="1052"/>
        <end position="1079"/>
    </location>
</feature>
<protein>
    <recommendedName>
        <fullName evidence="3">histidine kinase</fullName>
        <ecNumber evidence="3">2.7.13.3</ecNumber>
    </recommendedName>
</protein>
<feature type="compositionally biased region" description="Low complexity" evidence="12">
    <location>
        <begin position="677"/>
        <end position="689"/>
    </location>
</feature>
<feature type="region of interest" description="Disordered" evidence="12">
    <location>
        <begin position="1498"/>
        <end position="1651"/>
    </location>
</feature>
<evidence type="ECO:0000256" key="9">
    <source>
        <dbReference type="ARBA" id="ARBA00022840"/>
    </source>
</evidence>
<organism evidence="15 16">
    <name type="scientific">Pseudonocardia parietis</name>
    <dbReference type="NCBI Taxonomy" id="570936"/>
    <lineage>
        <taxon>Bacteria</taxon>
        <taxon>Bacillati</taxon>
        <taxon>Actinomycetota</taxon>
        <taxon>Actinomycetes</taxon>
        <taxon>Pseudonocardiales</taxon>
        <taxon>Pseudonocardiaceae</taxon>
        <taxon>Pseudonocardia</taxon>
    </lineage>
</organism>
<dbReference type="InterPro" id="IPR003594">
    <property type="entry name" value="HATPase_dom"/>
</dbReference>
<dbReference type="Pfam" id="PF08376">
    <property type="entry name" value="NIT"/>
    <property type="match status" value="1"/>
</dbReference>
<feature type="compositionally biased region" description="Low complexity" evidence="12">
    <location>
        <begin position="1424"/>
        <end position="1438"/>
    </location>
</feature>
<feature type="compositionally biased region" description="Basic and acidic residues" evidence="12">
    <location>
        <begin position="1141"/>
        <end position="1151"/>
    </location>
</feature>
<dbReference type="GO" id="GO:0016301">
    <property type="term" value="F:kinase activity"/>
    <property type="evidence" value="ECO:0007669"/>
    <property type="project" value="UniProtKB-KW"/>
</dbReference>
<dbReference type="CDD" id="cd06225">
    <property type="entry name" value="HAMP"/>
    <property type="match status" value="1"/>
</dbReference>
<evidence type="ECO:0000256" key="8">
    <source>
        <dbReference type="ARBA" id="ARBA00022777"/>
    </source>
</evidence>
<evidence type="ECO:0000259" key="14">
    <source>
        <dbReference type="PROSITE" id="PS50885"/>
    </source>
</evidence>
<feature type="compositionally biased region" description="Low complexity" evidence="12">
    <location>
        <begin position="1095"/>
        <end position="1107"/>
    </location>
</feature>
<dbReference type="RefSeq" id="WP_210025369.1">
    <property type="nucleotide sequence ID" value="NZ_JAGINU010000001.1"/>
</dbReference>
<dbReference type="Pfam" id="PF02518">
    <property type="entry name" value="HATPase_c"/>
    <property type="match status" value="1"/>
</dbReference>
<dbReference type="InterPro" id="IPR036890">
    <property type="entry name" value="HATPase_C_sf"/>
</dbReference>
<evidence type="ECO:0000256" key="10">
    <source>
        <dbReference type="ARBA" id="ARBA00022989"/>
    </source>
</evidence>
<feature type="region of interest" description="Disordered" evidence="12">
    <location>
        <begin position="646"/>
        <end position="1478"/>
    </location>
</feature>
<keyword evidence="10 13" id="KW-1133">Transmembrane helix</keyword>
<comment type="caution">
    <text evidence="15">The sequence shown here is derived from an EMBL/GenBank/DDBJ whole genome shotgun (WGS) entry which is preliminary data.</text>
</comment>
<keyword evidence="5" id="KW-0808">Transferase</keyword>
<feature type="compositionally biased region" description="Low complexity" evidence="12">
    <location>
        <begin position="1198"/>
        <end position="1207"/>
    </location>
</feature>
<feature type="compositionally biased region" description="Acidic residues" evidence="12">
    <location>
        <begin position="884"/>
        <end position="899"/>
    </location>
</feature>
<evidence type="ECO:0000256" key="4">
    <source>
        <dbReference type="ARBA" id="ARBA00022553"/>
    </source>
</evidence>
<name>A0ABS4VNF8_9PSEU</name>
<feature type="compositionally biased region" description="Low complexity" evidence="12">
    <location>
        <begin position="1302"/>
        <end position="1322"/>
    </location>
</feature>
<sequence>MTTVTSTERPSTLSERLDPRNWSLVAKLAVVGLVPTVLALSIGAIRVVEQANVAEELGRGSGLVDVHRQIDTLTGALQAERDAAVTFVAGNRQGDRASVDQAQAATDTAVRDTTAQLDTAQEQEPQLATARQQAEATLGQLPEIRSQVVAGPAPATDVTGRYTTVVERALGLDRALVGRLQTADTAGLTTALGAGANAREALELERTVINGAIAAGRWDEAQRAQVTGAEASFQAAADDFRSSLLPEQAEAFGDFAAGPVNAERNSLRDQALAAPVGAALSIDPVAWNGAVDRSTQAVGSSTRAAEQAFTDGRAAAAEEAGNTAGLNSVLLMLTLLLTGGIILLLGRQMVRSLRLLRSSALEVAERKLPAAVQSMRSGQAPNALVEPVPLDSRDEIGEVARAFDAVHGQAIRLAADQAALQQNVNSMFVNLSRRSQALVERQLQLIEELESNEQDPDQLSNLFQLDHLATRMRRNSENLLVLAGTDLAKRNVAPVQVVDVLRAAVSEVEQYQRVIVQTPPSATIAGRAANDLVHLLAELLDNATNFSPPDSQVVMSTTRTADESLLIEISDRGVGMTDIELVDANQRLSGPAEVDVSASRRMGLFVVGRLSTRHRVGVRLASAAVGGGTGGLSASVTVPPHLVPSAQLPEQRRDGGAGAPMQGGPAQRGPAQGGPAQGAPAQGGPALPQRSQAAPALFTPEGPTGPEGDAPSRSAAVNGTERSGSLPSLVAGSDGPATPTFETGTTATGTGGARNGSAAALPTRTPGSALRRNAPGDAPNGQEASANGVAPGGLQAFAPSRDGADPDDRTPADVFTPADDTGSTGTGADGPGTGGDARGTGGSAQGPDAFRARPGTSGPDTSGPGGDDTGEPDHTGESDHTGEAEETGEAGPDAPEDSDGPAPATTGAIGGIAAALGLARSGTDRQGSSADREMDDTVVMGAAVDDDPSTGDEPARADLTTGTDAGADPRSPEDALSPGTAQDPDSARTADGARTTDEARTAGSSRTPADAQAATGTRTGESPRAGEDTQAADGTDRTARTDDTARTDGTARTDSTTGPDSTDGTDGTASTDGATTAGPADRRPGEGGPADRPDTTATDAAPQTDRTASADSTGPAGRMGAVAPAAADTAAGTSGTDTAAADDKHEDKAADKAGTTATAAAAAAAAGTAALAGATAAGSTADRTGSDETDAAPDDTDAAAAAEPGRTGINGTGTTGTGATGFGVVRTGAVGTGTARTDAARTDTPWADTARTGSDRTGSDEAGETGVPEVNGETGEITRIGAETDSAPDPGTDDASDSPAPGGSTTDTADAGTESTDTTTAAFPSIRPSGREPMGGPPRANGTRPGPAPRPVMPGGQGPSRGPAPLPTRRPGTGSQEPGLPQRAPGGALGQPPSPGPNGAPAPNGTPAPNGSPAPLPKRQVPVRGAAGRPAQAAAPGQSQEELFAPKVPVEGDRGQLRRPGGLESARAQDDFDMGQTTPIFDDIASAWFRSNRSVPVRWQDGRPAQAAGPAAPEQGASEASASSVSTTEDGARDQGFASPADEVWRQAREAAGDDAGSVRPDETTQAGLPKRRPRARLLPGSAAGSTVLSPPPTGEPRDAETVRGRLASYQQGVRQGRESAAGRQRTSRTTMDGTPEPSDRPNSSHPEENQ</sequence>
<keyword evidence="8 15" id="KW-0418">Kinase</keyword>
<keyword evidence="7" id="KW-0547">Nucleotide-binding</keyword>
<feature type="compositionally biased region" description="Low complexity" evidence="12">
    <location>
        <begin position="659"/>
        <end position="670"/>
    </location>
</feature>
<feature type="compositionally biased region" description="Gly residues" evidence="12">
    <location>
        <begin position="824"/>
        <end position="844"/>
    </location>
</feature>
<feature type="compositionally biased region" description="Low complexity" evidence="12">
    <location>
        <begin position="1222"/>
        <end position="1252"/>
    </location>
</feature>
<dbReference type="InterPro" id="IPR050980">
    <property type="entry name" value="2C_sensor_his_kinase"/>
</dbReference>
<feature type="compositionally biased region" description="Low complexity" evidence="12">
    <location>
        <begin position="900"/>
        <end position="919"/>
    </location>
</feature>
<evidence type="ECO:0000256" key="2">
    <source>
        <dbReference type="ARBA" id="ARBA00004370"/>
    </source>
</evidence>
<keyword evidence="4" id="KW-0597">Phosphoprotein</keyword>
<dbReference type="PANTHER" id="PTHR44936">
    <property type="entry name" value="SENSOR PROTEIN CREC"/>
    <property type="match status" value="1"/>
</dbReference>
<evidence type="ECO:0000256" key="12">
    <source>
        <dbReference type="SAM" id="MobiDB-lite"/>
    </source>
</evidence>
<accession>A0ABS4VNF8</accession>
<feature type="compositionally biased region" description="Basic and acidic residues" evidence="12">
    <location>
        <begin position="1543"/>
        <end position="1552"/>
    </location>
</feature>
<dbReference type="EMBL" id="JAGINU010000001">
    <property type="protein sequence ID" value="MBP2365458.1"/>
    <property type="molecule type" value="Genomic_DNA"/>
</dbReference>
<dbReference type="InterPro" id="IPR013587">
    <property type="entry name" value="Nitrate/nitrite_sensing"/>
</dbReference>
<feature type="transmembrane region" description="Helical" evidence="13">
    <location>
        <begin position="24"/>
        <end position="45"/>
    </location>
</feature>
<keyword evidence="16" id="KW-1185">Reference proteome</keyword>
<feature type="compositionally biased region" description="Polar residues" evidence="12">
    <location>
        <begin position="715"/>
        <end position="726"/>
    </location>
</feature>
<evidence type="ECO:0000256" key="1">
    <source>
        <dbReference type="ARBA" id="ARBA00000085"/>
    </source>
</evidence>
<keyword evidence="13" id="KW-0472">Membrane</keyword>
<keyword evidence="6 13" id="KW-0812">Transmembrane</keyword>
<feature type="compositionally biased region" description="Basic and acidic residues" evidence="12">
    <location>
        <begin position="1034"/>
        <end position="1051"/>
    </location>
</feature>
<comment type="subcellular location">
    <subcellularLocation>
        <location evidence="2">Membrane</location>
    </subcellularLocation>
</comment>
<dbReference type="SMART" id="SM00387">
    <property type="entry name" value="HATPase_c"/>
    <property type="match status" value="1"/>
</dbReference>
<feature type="compositionally biased region" description="Low complexity" evidence="12">
    <location>
        <begin position="1505"/>
        <end position="1524"/>
    </location>
</feature>
<dbReference type="EC" id="2.7.13.3" evidence="3"/>
<evidence type="ECO:0000256" key="7">
    <source>
        <dbReference type="ARBA" id="ARBA00022741"/>
    </source>
</evidence>
<feature type="compositionally biased region" description="Gly residues" evidence="12">
    <location>
        <begin position="1208"/>
        <end position="1221"/>
    </location>
</feature>
<dbReference type="Gene3D" id="3.30.565.10">
    <property type="entry name" value="Histidine kinase-like ATPase, C-terminal domain"/>
    <property type="match status" value="1"/>
</dbReference>
<feature type="compositionally biased region" description="Low complexity" evidence="12">
    <location>
        <begin position="1152"/>
        <end position="1181"/>
    </location>
</feature>
<feature type="compositionally biased region" description="Basic and acidic residues" evidence="12">
    <location>
        <begin position="802"/>
        <end position="811"/>
    </location>
</feature>
<feature type="compositionally biased region" description="Low complexity" evidence="12">
    <location>
        <begin position="735"/>
        <end position="748"/>
    </location>
</feature>
<evidence type="ECO:0000313" key="15">
    <source>
        <dbReference type="EMBL" id="MBP2365458.1"/>
    </source>
</evidence>
<feature type="compositionally biased region" description="Pro residues" evidence="12">
    <location>
        <begin position="1392"/>
        <end position="1416"/>
    </location>
</feature>
<feature type="compositionally biased region" description="Basic and acidic residues" evidence="12">
    <location>
        <begin position="871"/>
        <end position="883"/>
    </location>
</feature>
<dbReference type="SMART" id="SM00304">
    <property type="entry name" value="HAMP"/>
    <property type="match status" value="1"/>
</dbReference>
<evidence type="ECO:0000313" key="16">
    <source>
        <dbReference type="Proteomes" id="UP001519295"/>
    </source>
</evidence>
<evidence type="ECO:0000256" key="11">
    <source>
        <dbReference type="ARBA" id="ARBA00023012"/>
    </source>
</evidence>
<evidence type="ECO:0000256" key="13">
    <source>
        <dbReference type="SAM" id="Phobius"/>
    </source>
</evidence>
<keyword evidence="9" id="KW-0067">ATP-binding</keyword>
<dbReference type="Gene3D" id="6.10.340.10">
    <property type="match status" value="1"/>
</dbReference>
<dbReference type="Proteomes" id="UP001519295">
    <property type="component" value="Unassembled WGS sequence"/>
</dbReference>
<feature type="compositionally biased region" description="Basic and acidic residues" evidence="12">
    <location>
        <begin position="1080"/>
        <end position="1094"/>
    </location>
</feature>
<feature type="compositionally biased region" description="Low complexity" evidence="12">
    <location>
        <begin position="1114"/>
        <end position="1139"/>
    </location>
</feature>
<dbReference type="PANTHER" id="PTHR44936:SF9">
    <property type="entry name" value="SENSOR PROTEIN CREC"/>
    <property type="match status" value="1"/>
</dbReference>
<feature type="transmembrane region" description="Helical" evidence="13">
    <location>
        <begin position="329"/>
        <end position="350"/>
    </location>
</feature>
<dbReference type="PROSITE" id="PS50885">
    <property type="entry name" value="HAMP"/>
    <property type="match status" value="1"/>
</dbReference>
<feature type="compositionally biased region" description="Acidic residues" evidence="12">
    <location>
        <begin position="1187"/>
        <end position="1197"/>
    </location>
</feature>
<comment type="catalytic activity">
    <reaction evidence="1">
        <text>ATP + protein L-histidine = ADP + protein N-phospho-L-histidine.</text>
        <dbReference type="EC" id="2.7.13.3"/>
    </reaction>
</comment>
<reference evidence="15 16" key="1">
    <citation type="submission" date="2021-03" db="EMBL/GenBank/DDBJ databases">
        <title>Sequencing the genomes of 1000 actinobacteria strains.</title>
        <authorList>
            <person name="Klenk H.-P."/>
        </authorList>
    </citation>
    <scope>NUCLEOTIDE SEQUENCE [LARGE SCALE GENOMIC DNA]</scope>
    <source>
        <strain evidence="15 16">DSM 45256</strain>
    </source>
</reference>
<evidence type="ECO:0000256" key="5">
    <source>
        <dbReference type="ARBA" id="ARBA00022679"/>
    </source>
</evidence>
<dbReference type="InterPro" id="IPR003660">
    <property type="entry name" value="HAMP_dom"/>
</dbReference>
<evidence type="ECO:0000256" key="6">
    <source>
        <dbReference type="ARBA" id="ARBA00022692"/>
    </source>
</evidence>
<proteinExistence type="predicted"/>
<gene>
    <name evidence="15" type="ORF">JOF36_001154</name>
</gene>
<feature type="domain" description="HAMP" evidence="14">
    <location>
        <begin position="347"/>
        <end position="415"/>
    </location>
</feature>
<keyword evidence="11" id="KW-0902">Two-component regulatory system</keyword>
<dbReference type="SUPFAM" id="SSF55874">
    <property type="entry name" value="ATPase domain of HSP90 chaperone/DNA topoisomerase II/histidine kinase"/>
    <property type="match status" value="1"/>
</dbReference>
<evidence type="ECO:0000256" key="3">
    <source>
        <dbReference type="ARBA" id="ARBA00012438"/>
    </source>
</evidence>